<comment type="caution">
    <text evidence="17">The sequence shown here is derived from an EMBL/GenBank/DDBJ whole genome shotgun (WGS) entry which is preliminary data.</text>
</comment>
<evidence type="ECO:0000256" key="11">
    <source>
        <dbReference type="ARBA" id="ARBA00022989"/>
    </source>
</evidence>
<dbReference type="Gene3D" id="3.30.565.10">
    <property type="entry name" value="Histidine kinase-like ATPase, C-terminal domain"/>
    <property type="match status" value="1"/>
</dbReference>
<evidence type="ECO:0000256" key="9">
    <source>
        <dbReference type="ARBA" id="ARBA00022777"/>
    </source>
</evidence>
<dbReference type="SMART" id="SM00304">
    <property type="entry name" value="HAMP"/>
    <property type="match status" value="1"/>
</dbReference>
<dbReference type="Proteomes" id="UP001257659">
    <property type="component" value="Unassembled WGS sequence"/>
</dbReference>
<evidence type="ECO:0000256" key="12">
    <source>
        <dbReference type="ARBA" id="ARBA00023012"/>
    </source>
</evidence>
<keyword evidence="5" id="KW-0597">Phosphoprotein</keyword>
<evidence type="ECO:0000256" key="14">
    <source>
        <dbReference type="SAM" id="Phobius"/>
    </source>
</evidence>
<evidence type="ECO:0000256" key="4">
    <source>
        <dbReference type="ARBA" id="ARBA00022475"/>
    </source>
</evidence>
<dbReference type="SUPFAM" id="SSF158472">
    <property type="entry name" value="HAMP domain-like"/>
    <property type="match status" value="1"/>
</dbReference>
<dbReference type="Gene3D" id="6.10.340.10">
    <property type="match status" value="1"/>
</dbReference>
<dbReference type="InterPro" id="IPR050398">
    <property type="entry name" value="HssS/ArlS-like"/>
</dbReference>
<evidence type="ECO:0000313" key="18">
    <source>
        <dbReference type="Proteomes" id="UP001257659"/>
    </source>
</evidence>
<keyword evidence="18" id="KW-1185">Reference proteome</keyword>
<evidence type="ECO:0000259" key="16">
    <source>
        <dbReference type="PROSITE" id="PS50885"/>
    </source>
</evidence>
<dbReference type="EMBL" id="JAVDQA010000006">
    <property type="protein sequence ID" value="MDR6301500.1"/>
    <property type="molecule type" value="Genomic_DNA"/>
</dbReference>
<evidence type="ECO:0000256" key="1">
    <source>
        <dbReference type="ARBA" id="ARBA00000085"/>
    </source>
</evidence>
<evidence type="ECO:0000256" key="5">
    <source>
        <dbReference type="ARBA" id="ARBA00022553"/>
    </source>
</evidence>
<dbReference type="InterPro" id="IPR005467">
    <property type="entry name" value="His_kinase_dom"/>
</dbReference>
<sequence>MKISFKNRIALYYLLATASIVAIAFFILFFGVKKVVYENLDEDLTFEANKHLAEIAINKRPLKFAYKEEWEEREHQEVEVNPVFVQIINLEGKVTDKSPNLKNDFLPYFQDKSSFQHFNTQLDQKRIRQVQIPVMNNEKKVGYIITAMSFESSFMVLQKLKNTLLLSFPLILIALFFVCRYIAGKSIQPITHITKTTQNINKHNLSERVKLPENKDELFELSTSINELLKRIEKTLEREKQFTSDASHELRTPLSSLRGTLEVLVRKPRKQEEYEQKIKYALTEIDRMTAIINQLLFLARFNYQQKEEQTDITYILQQLLSRYQTEINKKELSIKFTPPVKITKLVPSHYTDLILENILSNAIKYSNPQGKILINLTEKNQQLICTITDEGIGIAKEDVTKIFDPFFRSEALNHKHISGSGLGLSIAKKAAEIIDAKINLESNHPSGSTFTIEF</sequence>
<reference evidence="17 18" key="1">
    <citation type="submission" date="2023-07" db="EMBL/GenBank/DDBJ databases">
        <title>Genomic Encyclopedia of Type Strains, Phase IV (KMG-IV): sequencing the most valuable type-strain genomes for metagenomic binning, comparative biology and taxonomic classification.</title>
        <authorList>
            <person name="Goeker M."/>
        </authorList>
    </citation>
    <scope>NUCLEOTIDE SEQUENCE [LARGE SCALE GENOMIC DNA]</scope>
    <source>
        <strain evidence="17 18">DSM 102814</strain>
    </source>
</reference>
<accession>A0ABU1K7C0</accession>
<dbReference type="InterPro" id="IPR003660">
    <property type="entry name" value="HAMP_dom"/>
</dbReference>
<dbReference type="SUPFAM" id="SSF47384">
    <property type="entry name" value="Homodimeric domain of signal transducing histidine kinase"/>
    <property type="match status" value="1"/>
</dbReference>
<dbReference type="SMART" id="SM00387">
    <property type="entry name" value="HATPase_c"/>
    <property type="match status" value="1"/>
</dbReference>
<feature type="transmembrane region" description="Helical" evidence="14">
    <location>
        <begin position="164"/>
        <end position="183"/>
    </location>
</feature>
<keyword evidence="4" id="KW-1003">Cell membrane</keyword>
<keyword evidence="13 14" id="KW-0472">Membrane</keyword>
<proteinExistence type="predicted"/>
<keyword evidence="9 17" id="KW-0418">Kinase</keyword>
<keyword evidence="6" id="KW-0808">Transferase</keyword>
<comment type="subcellular location">
    <subcellularLocation>
        <location evidence="2">Cell membrane</location>
        <topology evidence="2">Multi-pass membrane protein</topology>
    </subcellularLocation>
</comment>
<feature type="domain" description="Histidine kinase" evidence="15">
    <location>
        <begin position="245"/>
        <end position="454"/>
    </location>
</feature>
<dbReference type="PROSITE" id="PS50109">
    <property type="entry name" value="HIS_KIN"/>
    <property type="match status" value="1"/>
</dbReference>
<keyword evidence="10" id="KW-0067">ATP-binding</keyword>
<dbReference type="Pfam" id="PF00512">
    <property type="entry name" value="HisKA"/>
    <property type="match status" value="1"/>
</dbReference>
<evidence type="ECO:0000256" key="13">
    <source>
        <dbReference type="ARBA" id="ARBA00023136"/>
    </source>
</evidence>
<protein>
    <recommendedName>
        <fullName evidence="3">histidine kinase</fullName>
        <ecNumber evidence="3">2.7.13.3</ecNumber>
    </recommendedName>
</protein>
<evidence type="ECO:0000256" key="7">
    <source>
        <dbReference type="ARBA" id="ARBA00022692"/>
    </source>
</evidence>
<dbReference type="RefSeq" id="WP_309728967.1">
    <property type="nucleotide sequence ID" value="NZ_JAVDQA010000006.1"/>
</dbReference>
<feature type="domain" description="HAMP" evidence="16">
    <location>
        <begin position="184"/>
        <end position="237"/>
    </location>
</feature>
<evidence type="ECO:0000256" key="8">
    <source>
        <dbReference type="ARBA" id="ARBA00022741"/>
    </source>
</evidence>
<name>A0ABU1K7C0_9FLAO</name>
<dbReference type="Pfam" id="PF00672">
    <property type="entry name" value="HAMP"/>
    <property type="match status" value="1"/>
</dbReference>
<keyword evidence="7 14" id="KW-0812">Transmembrane</keyword>
<keyword evidence="8" id="KW-0547">Nucleotide-binding</keyword>
<keyword evidence="12" id="KW-0902">Two-component regulatory system</keyword>
<keyword evidence="11 14" id="KW-1133">Transmembrane helix</keyword>
<evidence type="ECO:0000313" key="17">
    <source>
        <dbReference type="EMBL" id="MDR6301500.1"/>
    </source>
</evidence>
<dbReference type="PANTHER" id="PTHR45528">
    <property type="entry name" value="SENSOR HISTIDINE KINASE CPXA"/>
    <property type="match status" value="1"/>
</dbReference>
<evidence type="ECO:0000256" key="6">
    <source>
        <dbReference type="ARBA" id="ARBA00022679"/>
    </source>
</evidence>
<dbReference type="InterPro" id="IPR003661">
    <property type="entry name" value="HisK_dim/P_dom"/>
</dbReference>
<dbReference type="InterPro" id="IPR003594">
    <property type="entry name" value="HATPase_dom"/>
</dbReference>
<evidence type="ECO:0000259" key="15">
    <source>
        <dbReference type="PROSITE" id="PS50109"/>
    </source>
</evidence>
<dbReference type="InterPro" id="IPR004358">
    <property type="entry name" value="Sig_transdc_His_kin-like_C"/>
</dbReference>
<dbReference type="Pfam" id="PF02518">
    <property type="entry name" value="HATPase_c"/>
    <property type="match status" value="1"/>
</dbReference>
<dbReference type="CDD" id="cd06225">
    <property type="entry name" value="HAMP"/>
    <property type="match status" value="1"/>
</dbReference>
<evidence type="ECO:0000256" key="2">
    <source>
        <dbReference type="ARBA" id="ARBA00004651"/>
    </source>
</evidence>
<evidence type="ECO:0000256" key="3">
    <source>
        <dbReference type="ARBA" id="ARBA00012438"/>
    </source>
</evidence>
<dbReference type="EC" id="2.7.13.3" evidence="3"/>
<dbReference type="InterPro" id="IPR036890">
    <property type="entry name" value="HATPase_C_sf"/>
</dbReference>
<dbReference type="SMART" id="SM00388">
    <property type="entry name" value="HisKA"/>
    <property type="match status" value="1"/>
</dbReference>
<dbReference type="GO" id="GO:0016301">
    <property type="term" value="F:kinase activity"/>
    <property type="evidence" value="ECO:0007669"/>
    <property type="project" value="UniProtKB-KW"/>
</dbReference>
<feature type="transmembrane region" description="Helical" evidence="14">
    <location>
        <begin position="12"/>
        <end position="32"/>
    </location>
</feature>
<evidence type="ECO:0000256" key="10">
    <source>
        <dbReference type="ARBA" id="ARBA00022840"/>
    </source>
</evidence>
<dbReference type="CDD" id="cd00082">
    <property type="entry name" value="HisKA"/>
    <property type="match status" value="1"/>
</dbReference>
<dbReference type="InterPro" id="IPR036097">
    <property type="entry name" value="HisK_dim/P_sf"/>
</dbReference>
<dbReference type="Gene3D" id="1.10.287.130">
    <property type="match status" value="1"/>
</dbReference>
<dbReference type="PRINTS" id="PR00344">
    <property type="entry name" value="BCTRLSENSOR"/>
</dbReference>
<dbReference type="PANTHER" id="PTHR45528:SF1">
    <property type="entry name" value="SENSOR HISTIDINE KINASE CPXA"/>
    <property type="match status" value="1"/>
</dbReference>
<comment type="catalytic activity">
    <reaction evidence="1">
        <text>ATP + protein L-histidine = ADP + protein N-phospho-L-histidine.</text>
        <dbReference type="EC" id="2.7.13.3"/>
    </reaction>
</comment>
<organism evidence="17 18">
    <name type="scientific">Mesonia maritima</name>
    <dbReference type="NCBI Taxonomy" id="1793873"/>
    <lineage>
        <taxon>Bacteria</taxon>
        <taxon>Pseudomonadati</taxon>
        <taxon>Bacteroidota</taxon>
        <taxon>Flavobacteriia</taxon>
        <taxon>Flavobacteriales</taxon>
        <taxon>Flavobacteriaceae</taxon>
        <taxon>Mesonia</taxon>
    </lineage>
</organism>
<dbReference type="PROSITE" id="PS50885">
    <property type="entry name" value="HAMP"/>
    <property type="match status" value="1"/>
</dbReference>
<gene>
    <name evidence="17" type="ORF">GGR31_002169</name>
</gene>
<dbReference type="SUPFAM" id="SSF55874">
    <property type="entry name" value="ATPase domain of HSP90 chaperone/DNA topoisomerase II/histidine kinase"/>
    <property type="match status" value="1"/>
</dbReference>